<reference evidence="1 2" key="1">
    <citation type="submission" date="2021-07" db="EMBL/GenBank/DDBJ databases">
        <authorList>
            <consortium name="Genoscope - CEA"/>
            <person name="William W."/>
        </authorList>
    </citation>
    <scope>NUCLEOTIDE SEQUENCE [LARGE SCALE GENOMIC DNA]</scope>
</reference>
<accession>A0A8D9HJ99</accession>
<dbReference type="Gene3D" id="2.40.50.140">
    <property type="entry name" value="Nucleic acid-binding proteins"/>
    <property type="match status" value="1"/>
</dbReference>
<organism evidence="1 2">
    <name type="scientific">Brassica campestris</name>
    <name type="common">Field mustard</name>
    <dbReference type="NCBI Taxonomy" id="3711"/>
    <lineage>
        <taxon>Eukaryota</taxon>
        <taxon>Viridiplantae</taxon>
        <taxon>Streptophyta</taxon>
        <taxon>Embryophyta</taxon>
        <taxon>Tracheophyta</taxon>
        <taxon>Spermatophyta</taxon>
        <taxon>Magnoliopsida</taxon>
        <taxon>eudicotyledons</taxon>
        <taxon>Gunneridae</taxon>
        <taxon>Pentapetalae</taxon>
        <taxon>rosids</taxon>
        <taxon>malvids</taxon>
        <taxon>Brassicales</taxon>
        <taxon>Brassicaceae</taxon>
        <taxon>Brassiceae</taxon>
        <taxon>Brassica</taxon>
    </lineage>
</organism>
<name>A0A8D9HJ99_BRACM</name>
<gene>
    <name evidence="1" type="ORF">BRAPAZ1V2_A07P01530.2</name>
</gene>
<dbReference type="InterPro" id="IPR012340">
    <property type="entry name" value="NA-bd_OB-fold"/>
</dbReference>
<sequence>MDGTMSLAITAGKKLDNSAASLSCNQCLHANASGVVSHITIYSRYHVELLVDDGNNYATFLVVNKEMLKLTKQDAAALLQDEVNRGVSNILSQGLTELAGQAFVFLVHVTPYNFTPNTHTFTVYGISDNTNTEALNINESTSVQVRYGEAASLVSSNYTSTDEVEEGGRTHTRE</sequence>
<evidence type="ECO:0008006" key="3">
    <source>
        <dbReference type="Google" id="ProtNLM"/>
    </source>
</evidence>
<evidence type="ECO:0000313" key="1">
    <source>
        <dbReference type="EMBL" id="CAG7900509.1"/>
    </source>
</evidence>
<evidence type="ECO:0000313" key="2">
    <source>
        <dbReference type="Proteomes" id="UP000694005"/>
    </source>
</evidence>
<dbReference type="EMBL" id="LS974623">
    <property type="protein sequence ID" value="CAG7900509.1"/>
    <property type="molecule type" value="Genomic_DNA"/>
</dbReference>
<dbReference type="Proteomes" id="UP000694005">
    <property type="component" value="Chromosome A07"/>
</dbReference>
<proteinExistence type="predicted"/>
<dbReference type="AlphaFoldDB" id="A0A8D9HJ99"/>
<dbReference type="Gramene" id="A07p01530.2_BraZ1">
    <property type="protein sequence ID" value="A07p01530.2_BraZ1.CDS"/>
    <property type="gene ID" value="A07g01530.2_BraZ1"/>
</dbReference>
<protein>
    <recommendedName>
        <fullName evidence="3">Replication factor A C-terminal domain-containing protein</fullName>
    </recommendedName>
</protein>